<reference evidence="2 3" key="1">
    <citation type="journal article" date="2010" name="Nature">
        <title>Genome sequence of the palaeopolyploid soybean.</title>
        <authorList>
            <person name="Schmutz J."/>
            <person name="Cannon S.B."/>
            <person name="Schlueter J."/>
            <person name="Ma J."/>
            <person name="Mitros T."/>
            <person name="Nelson W."/>
            <person name="Hyten D.L."/>
            <person name="Song Q."/>
            <person name="Thelen J.J."/>
            <person name="Cheng J."/>
            <person name="Xu D."/>
            <person name="Hellsten U."/>
            <person name="May G.D."/>
            <person name="Yu Y."/>
            <person name="Sakurai T."/>
            <person name="Umezawa T."/>
            <person name="Bhattacharyya M.K."/>
            <person name="Sandhu D."/>
            <person name="Valliyodan B."/>
            <person name="Lindquist E."/>
            <person name="Peto M."/>
            <person name="Grant D."/>
            <person name="Shu S."/>
            <person name="Goodstein D."/>
            <person name="Barry K."/>
            <person name="Futrell-Griggs M."/>
            <person name="Abernathy B."/>
            <person name="Du J."/>
            <person name="Tian Z."/>
            <person name="Zhu L."/>
            <person name="Gill N."/>
            <person name="Joshi T."/>
            <person name="Libault M."/>
            <person name="Sethuraman A."/>
            <person name="Zhang X.-C."/>
            <person name="Shinozaki K."/>
            <person name="Nguyen H.T."/>
            <person name="Wing R.A."/>
            <person name="Cregan P."/>
            <person name="Specht J."/>
            <person name="Grimwood J."/>
            <person name="Rokhsar D."/>
            <person name="Stacey G."/>
            <person name="Shoemaker R.C."/>
            <person name="Jackson S.A."/>
        </authorList>
    </citation>
    <scope>NUCLEOTIDE SEQUENCE</scope>
    <source>
        <strain evidence="3">cv. Williams 82</strain>
        <tissue evidence="2">Callus</tissue>
    </source>
</reference>
<protein>
    <recommendedName>
        <fullName evidence="1">25S rRNA (uridine-N(3))-methyltransferase BMT5-like domain-containing protein</fullName>
    </recommendedName>
</protein>
<dbReference type="GO" id="GO:0070475">
    <property type="term" value="P:rRNA base methylation"/>
    <property type="evidence" value="ECO:0007669"/>
    <property type="project" value="InterPro"/>
</dbReference>
<dbReference type="Pfam" id="PF10354">
    <property type="entry name" value="BMT5-like"/>
    <property type="match status" value="1"/>
</dbReference>
<gene>
    <name evidence="2" type="ORF">GLYMA_07G098100</name>
</gene>
<dbReference type="Proteomes" id="UP000008827">
    <property type="component" value="Chromosome 7"/>
</dbReference>
<evidence type="ECO:0000313" key="4">
    <source>
        <dbReference type="Proteomes" id="UP000008827"/>
    </source>
</evidence>
<dbReference type="EnsemblPlants" id="RCW19336">
    <property type="protein sequence ID" value="RCW19336"/>
    <property type="gene ID" value="GLYMA_07G098100"/>
</dbReference>
<feature type="domain" description="25S rRNA (uridine-N(3))-methyltransferase BMT5-like" evidence="1">
    <location>
        <begin position="3"/>
        <end position="61"/>
    </location>
</feature>
<dbReference type="Gramene" id="RCW19336">
    <property type="protein sequence ID" value="RCW19336"/>
    <property type="gene ID" value="GLYMA_07G098100"/>
</dbReference>
<dbReference type="OMA" id="GEMSIFM"/>
<dbReference type="InParanoid" id="A0A368UIY4"/>
<keyword evidence="4" id="KW-1185">Reference proteome</keyword>
<dbReference type="AlphaFoldDB" id="A0A368UIY4"/>
<dbReference type="STRING" id="3847.A0A368UIY4"/>
<accession>A0A368UIY4</accession>
<evidence type="ECO:0000313" key="2">
    <source>
        <dbReference type="EMBL" id="RCW19336.1"/>
    </source>
</evidence>
<evidence type="ECO:0000259" key="1">
    <source>
        <dbReference type="Pfam" id="PF10354"/>
    </source>
</evidence>
<dbReference type="GO" id="GO:0070042">
    <property type="term" value="F:rRNA (uridine-N3-)-methyltransferase activity"/>
    <property type="evidence" value="ECO:0007669"/>
    <property type="project" value="InterPro"/>
</dbReference>
<reference evidence="3" key="3">
    <citation type="submission" date="2019-01" db="UniProtKB">
        <authorList>
            <consortium name="EnsemblPlants"/>
        </authorList>
    </citation>
    <scope>IDENTIFICATION</scope>
    <source>
        <strain evidence="3">Williams 82</strain>
    </source>
</reference>
<evidence type="ECO:0000313" key="3">
    <source>
        <dbReference type="EnsemblPlants" id="RCW19336"/>
    </source>
</evidence>
<name>A0A368UIY4_SOYBN</name>
<organism evidence="2">
    <name type="scientific">Glycine max</name>
    <name type="common">Soybean</name>
    <name type="synonym">Glycine hispida</name>
    <dbReference type="NCBI Taxonomy" id="3847"/>
    <lineage>
        <taxon>Eukaryota</taxon>
        <taxon>Viridiplantae</taxon>
        <taxon>Streptophyta</taxon>
        <taxon>Embryophyta</taxon>
        <taxon>Tracheophyta</taxon>
        <taxon>Spermatophyta</taxon>
        <taxon>Magnoliopsida</taxon>
        <taxon>eudicotyledons</taxon>
        <taxon>Gunneridae</taxon>
        <taxon>Pentapetalae</taxon>
        <taxon>rosids</taxon>
        <taxon>fabids</taxon>
        <taxon>Fabales</taxon>
        <taxon>Fabaceae</taxon>
        <taxon>Papilionoideae</taxon>
        <taxon>50 kb inversion clade</taxon>
        <taxon>NPAAA clade</taxon>
        <taxon>indigoferoid/millettioid clade</taxon>
        <taxon>Phaseoleae</taxon>
        <taxon>Glycine</taxon>
        <taxon>Glycine subgen. Soja</taxon>
    </lineage>
</organism>
<reference evidence="2" key="2">
    <citation type="submission" date="2018-07" db="EMBL/GenBank/DDBJ databases">
        <title>WGS assembly of Glycine max.</title>
        <authorList>
            <person name="Schmutz J."/>
            <person name="Cannon S."/>
            <person name="Schlueter J."/>
            <person name="Ma J."/>
            <person name="Mitros T."/>
            <person name="Nelson W."/>
            <person name="Hyten D."/>
            <person name="Song Q."/>
            <person name="Thelen J."/>
            <person name="Cheng J."/>
            <person name="Xu D."/>
            <person name="Hellsten U."/>
            <person name="May G."/>
            <person name="Yu Y."/>
            <person name="Sakurai T."/>
            <person name="Umezawa T."/>
            <person name="Bhattacharyya M."/>
            <person name="Sandhu D."/>
            <person name="Valliyodan B."/>
            <person name="Lindquist E."/>
            <person name="Peto M."/>
            <person name="Grant D."/>
            <person name="Shu S."/>
            <person name="Goodstein D."/>
            <person name="Barry K."/>
            <person name="Futrell-Griggs M."/>
            <person name="Abernathy B."/>
            <person name="Du J."/>
            <person name="Tian Z."/>
            <person name="Zhu L."/>
            <person name="Gill N."/>
            <person name="Joshi T."/>
            <person name="Libault M."/>
            <person name="Sethuraman A."/>
            <person name="Zhang X."/>
            <person name="Shinozaki K."/>
            <person name="Nguyen H."/>
            <person name="Wing R."/>
            <person name="Cregan P."/>
            <person name="Specht J."/>
            <person name="Grimwood J."/>
            <person name="Rokhsar D."/>
            <person name="Stacey G."/>
            <person name="Shoemaker R."/>
            <person name="Jackson S."/>
        </authorList>
    </citation>
    <scope>NUCLEOTIDE SEQUENCE</scope>
    <source>
        <tissue evidence="2">Callus</tissue>
    </source>
</reference>
<dbReference type="PANTHER" id="PTHR11538:SF89">
    <property type="entry name" value="PROTEIN, PUTATIVE (DUF2431)-RELATED"/>
    <property type="match status" value="1"/>
</dbReference>
<dbReference type="PANTHER" id="PTHR11538">
    <property type="entry name" value="PHENYLALANYL-TRNA SYNTHETASE"/>
    <property type="match status" value="1"/>
</dbReference>
<dbReference type="EMBL" id="CM000840">
    <property type="protein sequence ID" value="RCW19336.1"/>
    <property type="molecule type" value="Genomic_DNA"/>
</dbReference>
<proteinExistence type="predicted"/>
<sequence>MPHKSLVRGFLKNAKHMLTSDGEIHFTYHKTMQSFNLWNITKLAQKEGLVLVREEKFDQHQGYNIIKGDGSKRDETFYVGEMSIFMFVQK</sequence>
<dbReference type="InterPro" id="IPR019446">
    <property type="entry name" value="BMT5-like"/>
</dbReference>